<dbReference type="AlphaFoldDB" id="A0A371EMP8"/>
<reference evidence="2" key="1">
    <citation type="submission" date="2018-05" db="EMBL/GenBank/DDBJ databases">
        <title>Draft genome of Mucuna pruriens seed.</title>
        <authorList>
            <person name="Nnadi N.E."/>
            <person name="Vos R."/>
            <person name="Hasami M.H."/>
            <person name="Devisetty U.K."/>
            <person name="Aguiy J.C."/>
        </authorList>
    </citation>
    <scope>NUCLEOTIDE SEQUENCE [LARGE SCALE GENOMIC DNA]</scope>
    <source>
        <strain evidence="2">JCA_2017</strain>
    </source>
</reference>
<dbReference type="Proteomes" id="UP000257109">
    <property type="component" value="Unassembled WGS sequence"/>
</dbReference>
<dbReference type="PANTHER" id="PTHR35046">
    <property type="entry name" value="ZINC KNUCKLE (CCHC-TYPE) FAMILY PROTEIN"/>
    <property type="match status" value="1"/>
</dbReference>
<dbReference type="OrthoDB" id="1935586at2759"/>
<feature type="region of interest" description="Disordered" evidence="1">
    <location>
        <begin position="1"/>
        <end position="21"/>
    </location>
</feature>
<name>A0A371EMP8_MUCPR</name>
<keyword evidence="3" id="KW-1185">Reference proteome</keyword>
<dbReference type="EMBL" id="QJKJ01013039">
    <property type="protein sequence ID" value="RDX67331.1"/>
    <property type="molecule type" value="Genomic_DNA"/>
</dbReference>
<feature type="non-terminal residue" evidence="2">
    <location>
        <position position="140"/>
    </location>
</feature>
<evidence type="ECO:0000256" key="1">
    <source>
        <dbReference type="SAM" id="MobiDB-lite"/>
    </source>
</evidence>
<accession>A0A371EMP8</accession>
<protein>
    <recommendedName>
        <fullName evidence="4">Integrase catalytic domain-containing protein</fullName>
    </recommendedName>
</protein>
<evidence type="ECO:0008006" key="4">
    <source>
        <dbReference type="Google" id="ProtNLM"/>
    </source>
</evidence>
<evidence type="ECO:0000313" key="3">
    <source>
        <dbReference type="Proteomes" id="UP000257109"/>
    </source>
</evidence>
<dbReference type="GO" id="GO:0003676">
    <property type="term" value="F:nucleic acid binding"/>
    <property type="evidence" value="ECO:0007669"/>
    <property type="project" value="InterPro"/>
</dbReference>
<dbReference type="Gene3D" id="3.30.420.10">
    <property type="entry name" value="Ribonuclease H-like superfamily/Ribonuclease H"/>
    <property type="match status" value="1"/>
</dbReference>
<feature type="non-terminal residue" evidence="2">
    <location>
        <position position="1"/>
    </location>
</feature>
<gene>
    <name evidence="2" type="ORF">CR513_53810</name>
</gene>
<proteinExistence type="predicted"/>
<dbReference type="PANTHER" id="PTHR35046:SF9">
    <property type="entry name" value="RNA-DIRECTED DNA POLYMERASE"/>
    <property type="match status" value="1"/>
</dbReference>
<dbReference type="InterPro" id="IPR036397">
    <property type="entry name" value="RNaseH_sf"/>
</dbReference>
<evidence type="ECO:0000313" key="2">
    <source>
        <dbReference type="EMBL" id="RDX67331.1"/>
    </source>
</evidence>
<sequence>FPGIFHKNASGDCSTPVSPSRDAGTFKKAIIDVVAGRVTTLVMDSKFLSYFWITLWSKLGTKLLFSTTCHPKTNGQTKVMLCGKKLKVMGKMTTTYRVFNTTTSYSLFELVYGFNSLPSLDLLPLPNVSFMINDEELSKA</sequence>
<organism evidence="2 3">
    <name type="scientific">Mucuna pruriens</name>
    <name type="common">Velvet bean</name>
    <name type="synonym">Dolichos pruriens</name>
    <dbReference type="NCBI Taxonomy" id="157652"/>
    <lineage>
        <taxon>Eukaryota</taxon>
        <taxon>Viridiplantae</taxon>
        <taxon>Streptophyta</taxon>
        <taxon>Embryophyta</taxon>
        <taxon>Tracheophyta</taxon>
        <taxon>Spermatophyta</taxon>
        <taxon>Magnoliopsida</taxon>
        <taxon>eudicotyledons</taxon>
        <taxon>Gunneridae</taxon>
        <taxon>Pentapetalae</taxon>
        <taxon>rosids</taxon>
        <taxon>fabids</taxon>
        <taxon>Fabales</taxon>
        <taxon>Fabaceae</taxon>
        <taxon>Papilionoideae</taxon>
        <taxon>50 kb inversion clade</taxon>
        <taxon>NPAAA clade</taxon>
        <taxon>indigoferoid/millettioid clade</taxon>
        <taxon>Phaseoleae</taxon>
        <taxon>Mucuna</taxon>
    </lineage>
</organism>
<comment type="caution">
    <text evidence="2">The sequence shown here is derived from an EMBL/GenBank/DDBJ whole genome shotgun (WGS) entry which is preliminary data.</text>
</comment>